<name>A0A371DHQ3_9APHY</name>
<dbReference type="Proteomes" id="UP000256964">
    <property type="component" value="Unassembled WGS sequence"/>
</dbReference>
<evidence type="ECO:0000313" key="2">
    <source>
        <dbReference type="Proteomes" id="UP000256964"/>
    </source>
</evidence>
<protein>
    <submittedName>
        <fullName evidence="1">Uncharacterized protein</fullName>
    </submittedName>
</protein>
<reference evidence="1 2" key="1">
    <citation type="journal article" date="2018" name="Biotechnol. Biofuels">
        <title>Integrative visual omics of the white-rot fungus Polyporus brumalis exposes the biotechnological potential of its oxidative enzymes for delignifying raw plant biomass.</title>
        <authorList>
            <person name="Miyauchi S."/>
            <person name="Rancon A."/>
            <person name="Drula E."/>
            <person name="Hage H."/>
            <person name="Chaduli D."/>
            <person name="Favel A."/>
            <person name="Grisel S."/>
            <person name="Henrissat B."/>
            <person name="Herpoel-Gimbert I."/>
            <person name="Ruiz-Duenas F.J."/>
            <person name="Chevret D."/>
            <person name="Hainaut M."/>
            <person name="Lin J."/>
            <person name="Wang M."/>
            <person name="Pangilinan J."/>
            <person name="Lipzen A."/>
            <person name="Lesage-Meessen L."/>
            <person name="Navarro D."/>
            <person name="Riley R."/>
            <person name="Grigoriev I.V."/>
            <person name="Zhou S."/>
            <person name="Raouche S."/>
            <person name="Rosso M.N."/>
        </authorList>
    </citation>
    <scope>NUCLEOTIDE SEQUENCE [LARGE SCALE GENOMIC DNA]</scope>
    <source>
        <strain evidence="1 2">BRFM 1820</strain>
    </source>
</reference>
<keyword evidence="2" id="KW-1185">Reference proteome</keyword>
<gene>
    <name evidence="1" type="ORF">OH76DRAFT_241639</name>
</gene>
<evidence type="ECO:0000313" key="1">
    <source>
        <dbReference type="EMBL" id="RDX52061.1"/>
    </source>
</evidence>
<dbReference type="EMBL" id="KZ857392">
    <property type="protein sequence ID" value="RDX52061.1"/>
    <property type="molecule type" value="Genomic_DNA"/>
</dbReference>
<organism evidence="1 2">
    <name type="scientific">Lentinus brumalis</name>
    <dbReference type="NCBI Taxonomy" id="2498619"/>
    <lineage>
        <taxon>Eukaryota</taxon>
        <taxon>Fungi</taxon>
        <taxon>Dikarya</taxon>
        <taxon>Basidiomycota</taxon>
        <taxon>Agaricomycotina</taxon>
        <taxon>Agaricomycetes</taxon>
        <taxon>Polyporales</taxon>
        <taxon>Polyporaceae</taxon>
        <taxon>Lentinus</taxon>
    </lineage>
</organism>
<accession>A0A371DHQ3</accession>
<dbReference type="OrthoDB" id="10435571at2759"/>
<dbReference type="AlphaFoldDB" id="A0A371DHQ3"/>
<proteinExistence type="predicted"/>
<sequence>MRRVRFGARRPGCRSRRRRTTHFIIPTGADTSRVLAAALVSSVEIRTLHGLFRTLYKRHFLGTCGPWVWP</sequence>